<dbReference type="RefSeq" id="WP_043347376.1">
    <property type="nucleotide sequence ID" value="NZ_CP010536.1"/>
</dbReference>
<dbReference type="GO" id="GO:0042597">
    <property type="term" value="C:periplasmic space"/>
    <property type="evidence" value="ECO:0007669"/>
    <property type="project" value="UniProtKB-SubCell"/>
</dbReference>
<evidence type="ECO:0000313" key="9">
    <source>
        <dbReference type="EMBL" id="AJG20013.1"/>
    </source>
</evidence>
<keyword evidence="5" id="KW-0813">Transport</keyword>
<dbReference type="Proteomes" id="UP000031843">
    <property type="component" value="Chromosome main"/>
</dbReference>
<comment type="subunit">
    <text evidence="3">The complex is composed of two ATP-binding proteins (UgpC), two transmembrane proteins (UgpA and UgpE) and a solute-binding protein (UgpB).</text>
</comment>
<dbReference type="AlphaFoldDB" id="A0A0C4YAP5"/>
<protein>
    <recommendedName>
        <fullName evidence="4">sn-glycerol-3-phosphate-binding periplasmic protein UgpB</fullName>
    </recommendedName>
</protein>
<keyword evidence="10" id="KW-1185">Reference proteome</keyword>
<sequence length="438" mass="47744">MTVKRTALTLAAFAMLTGAGSANAAVEIQWWHSMEGALNEKVNAIATQFNASQSDYKIVPIYKGQYDESLAAGIAAFRSGNAPAILQVFEVGTATMMSAKGAIKPVATVMKDAGEKFDAKMYIPAVAGYYTSNKGEMLSFPFNSSTTVMYYNKDAFKKAGLDPNKPPVTWQEVATDSAKLKAAGISCGYTTDWQSWVQLESFSAWHNVLFATENNGFGGTGARLVFNSPLHVKHIANLLDMQQKGYFVYGGRKDEPKAKFIAGQCAMLTGSSAALANIRKNAKFDFTVAQLPYEQGVPGAPQNTIIGGASLWVMGGKKAEEYKGVAKFFTYLSRPEVQADWHQSTGYLPVTTAAYELTKKSGFYEKNPGADVAVKQMIVKTTDKSRGIRLGNFPQIRTVIDEELEAVWTGKKQPKEALDSAVARGNELLERFQKTVRE</sequence>
<dbReference type="PROSITE" id="PS01037">
    <property type="entry name" value="SBP_BACTERIAL_1"/>
    <property type="match status" value="1"/>
</dbReference>
<dbReference type="PANTHER" id="PTHR43649">
    <property type="entry name" value="ARABINOSE-BINDING PROTEIN-RELATED"/>
    <property type="match status" value="1"/>
</dbReference>
<dbReference type="STRING" id="68895.RR42_m2627"/>
<evidence type="ECO:0000256" key="6">
    <source>
        <dbReference type="ARBA" id="ARBA00022729"/>
    </source>
</evidence>
<evidence type="ECO:0000256" key="2">
    <source>
        <dbReference type="ARBA" id="ARBA00008520"/>
    </source>
</evidence>
<dbReference type="OrthoDB" id="4393730at2"/>
<feature type="signal peptide" evidence="8">
    <location>
        <begin position="1"/>
        <end position="24"/>
    </location>
</feature>
<keyword evidence="6 8" id="KW-0732">Signal</keyword>
<reference evidence="9 10" key="1">
    <citation type="journal article" date="2015" name="Genome Announc.">
        <title>Complete Genome Sequence of Cupriavidus basilensis 4G11, Isolated from the Oak Ridge Field Research Center Site.</title>
        <authorList>
            <person name="Ray J."/>
            <person name="Waters R.J."/>
            <person name="Skerker J.M."/>
            <person name="Kuehl J.V."/>
            <person name="Price M.N."/>
            <person name="Huang J."/>
            <person name="Chakraborty R."/>
            <person name="Arkin A.P."/>
            <person name="Deutschbauer A."/>
        </authorList>
    </citation>
    <scope>NUCLEOTIDE SEQUENCE [LARGE SCALE GENOMIC DNA]</scope>
    <source>
        <strain evidence="9">4G11</strain>
    </source>
</reference>
<keyword evidence="7" id="KW-0574">Periplasm</keyword>
<dbReference type="SUPFAM" id="SSF53850">
    <property type="entry name" value="Periplasmic binding protein-like II"/>
    <property type="match status" value="1"/>
</dbReference>
<dbReference type="PANTHER" id="PTHR43649:SF31">
    <property type="entry name" value="SN-GLYCEROL-3-PHOSPHATE-BINDING PERIPLASMIC PROTEIN UGPB"/>
    <property type="match status" value="1"/>
</dbReference>
<dbReference type="NCBIfam" id="NF008211">
    <property type="entry name" value="PRK10974.1"/>
    <property type="match status" value="1"/>
</dbReference>
<comment type="subcellular location">
    <subcellularLocation>
        <location evidence="1">Periplasm</location>
    </subcellularLocation>
</comment>
<gene>
    <name evidence="9" type="ORF">RR42_m2627</name>
</gene>
<dbReference type="InterPro" id="IPR050490">
    <property type="entry name" value="Bact_solute-bd_prot1"/>
</dbReference>
<comment type="similarity">
    <text evidence="2">Belongs to the bacterial solute-binding protein 1 family.</text>
</comment>
<dbReference type="CDD" id="cd14748">
    <property type="entry name" value="PBP2_UgpB"/>
    <property type="match status" value="1"/>
</dbReference>
<evidence type="ECO:0000313" key="10">
    <source>
        <dbReference type="Proteomes" id="UP000031843"/>
    </source>
</evidence>
<dbReference type="GO" id="GO:0055085">
    <property type="term" value="P:transmembrane transport"/>
    <property type="evidence" value="ECO:0007669"/>
    <property type="project" value="InterPro"/>
</dbReference>
<evidence type="ECO:0000256" key="3">
    <source>
        <dbReference type="ARBA" id="ARBA00011557"/>
    </source>
</evidence>
<evidence type="ECO:0000256" key="1">
    <source>
        <dbReference type="ARBA" id="ARBA00004418"/>
    </source>
</evidence>
<dbReference type="InterPro" id="IPR006059">
    <property type="entry name" value="SBP"/>
</dbReference>
<organism evidence="9 10">
    <name type="scientific">Cupriavidus basilensis</name>
    <dbReference type="NCBI Taxonomy" id="68895"/>
    <lineage>
        <taxon>Bacteria</taxon>
        <taxon>Pseudomonadati</taxon>
        <taxon>Pseudomonadota</taxon>
        <taxon>Betaproteobacteria</taxon>
        <taxon>Burkholderiales</taxon>
        <taxon>Burkholderiaceae</taxon>
        <taxon>Cupriavidus</taxon>
    </lineage>
</organism>
<accession>A0A0C4YAP5</accession>
<dbReference type="EMBL" id="CP010536">
    <property type="protein sequence ID" value="AJG20013.1"/>
    <property type="molecule type" value="Genomic_DNA"/>
</dbReference>
<name>A0A0C4YAP5_9BURK</name>
<dbReference type="Pfam" id="PF13416">
    <property type="entry name" value="SBP_bac_8"/>
    <property type="match status" value="1"/>
</dbReference>
<feature type="chain" id="PRO_5002173725" description="sn-glycerol-3-phosphate-binding periplasmic protein UgpB" evidence="8">
    <location>
        <begin position="25"/>
        <end position="438"/>
    </location>
</feature>
<evidence type="ECO:0000256" key="4">
    <source>
        <dbReference type="ARBA" id="ARBA00017470"/>
    </source>
</evidence>
<proteinExistence type="inferred from homology"/>
<dbReference type="InterPro" id="IPR006061">
    <property type="entry name" value="SBP_1_CS"/>
</dbReference>
<evidence type="ECO:0000256" key="8">
    <source>
        <dbReference type="SAM" id="SignalP"/>
    </source>
</evidence>
<dbReference type="KEGG" id="cbw:RR42_m2627"/>
<evidence type="ECO:0000256" key="7">
    <source>
        <dbReference type="ARBA" id="ARBA00022764"/>
    </source>
</evidence>
<dbReference type="Gene3D" id="3.40.190.10">
    <property type="entry name" value="Periplasmic binding protein-like II"/>
    <property type="match status" value="2"/>
</dbReference>
<evidence type="ECO:0000256" key="5">
    <source>
        <dbReference type="ARBA" id="ARBA00022448"/>
    </source>
</evidence>